<feature type="compositionally biased region" description="Polar residues" evidence="1">
    <location>
        <begin position="1138"/>
        <end position="1148"/>
    </location>
</feature>
<feature type="compositionally biased region" description="Basic and acidic residues" evidence="1">
    <location>
        <begin position="234"/>
        <end position="244"/>
    </location>
</feature>
<feature type="compositionally biased region" description="Low complexity" evidence="1">
    <location>
        <begin position="15"/>
        <end position="25"/>
    </location>
</feature>
<evidence type="ECO:0000313" key="2">
    <source>
        <dbReference type="EMBL" id="THX10425.1"/>
    </source>
</evidence>
<feature type="region of interest" description="Disordered" evidence="1">
    <location>
        <begin position="461"/>
        <end position="552"/>
    </location>
</feature>
<sequence>MNRFLTKKKNVDAASSPLSPPTSSSKIWKKNKKEVVEEKPQLDLGSALPSIDNFRTSLIMPNLSTRFSMLREQDDPHSLLGKASDDSVLQPQRNSRLLDFGFSNNNNLNDIAEVASINSSIRPPFALDRTGSFASEEGYGTDNNSNSDGGVMSRARPGEGNVLFGGRQKVYKIATGSAKSIGGQSERGMGGKMVYDDDLNMSAFQKYRQQERERLLAMGADWDSDSALMSPDTEPEHRGSEDLPKGLGLSGTETGFSFLKRNSDSTTNSIPSQDPSSSTATSVASQSIGTAISTPATLPKTSPNPTGPGLERSMTKRRLYEQGLNQHIQDQQASTMSRLNSINQRQRAPTLPSALNHSRSIGNLQDRRAYKPYALHNTTSPPLRNGVPPLNTLVSRVASSTSSPTVSSYPQSPISPVIPETEEYQVLHSALEQADHGKATALGMFNKPAQKFDEQQYLKRQMQMGQPKDEPPKDTPVKLSPVSQNETPRQVSPEQPPVSKFMSREGTTSRQASAEHTPQDARLARFDSARQESVSRASQRSRSRSVSRAQPAVEQLPVNPALAVFQRAAMQNRVAHGDSPEQAAVATFDNNNRTFFGDSDDEDEIEEPTSHPASAPFAGRFGSNNQPPASQHPALRDDYIPEVDEEEEEERTGFPFPEPSIHIAHTEAGAEERAEIDSPTIGPMHEGIGGMISQHLRNTSDVSSIYPPNPSYADGASTISRNTYLSDRRLSGNSSAWNLDELDNYYGDIPSRISTNSASAAPQGLTPLPLKTNGTSSRPSTSDENVDNAPWQNDYKPQHTRDASTATQAEREAFANELAARQKAIQEKMRSIVESDSRGPSPGPSASGALKAFGMLKARPSQETMNLKQGNGSTRMLGLGLSGALPIERNPSYEDKLPQPANVGAQWPLGPGPVVPSPRPQADSEIGRTPPQQARERSRNRSGSDASRARSRSRGRGEIGMAVSAASDTPPAMPVQRPSPEINQYRSTSTEGRGRLRSNSRAAGLHPSARPPMGPSPSQSPASFNSVMSPPLGTASAASRTPFQKSSPAPMPSVPLGKPRGEMLRKKTINKFDISEPTLVSSTSNIDTVDLPAGASLKNGMDEIYAIEQAAVVSRRRKLFGFGRDGSSETLREKANDGVTSPPLNGFTSPPMRSIVPSFGSQEHMGSRKPSAEAASTHHQPLRTKQSFETSHTTHTTHTTQTAAGSARFDAVGSPVLNEAGMF</sequence>
<feature type="compositionally biased region" description="Basic and acidic residues" evidence="1">
    <location>
        <begin position="517"/>
        <end position="530"/>
    </location>
</feature>
<feature type="compositionally biased region" description="Polar residues" evidence="1">
    <location>
        <begin position="288"/>
        <end position="304"/>
    </location>
</feature>
<feature type="region of interest" description="Disordered" evidence="1">
    <location>
        <begin position="1"/>
        <end position="32"/>
    </location>
</feature>
<feature type="compositionally biased region" description="Basic and acidic residues" evidence="1">
    <location>
        <begin position="467"/>
        <end position="476"/>
    </location>
</feature>
<feature type="compositionally biased region" description="Polar residues" evidence="1">
    <location>
        <begin position="1177"/>
        <end position="1189"/>
    </location>
</feature>
<feature type="compositionally biased region" description="Acidic residues" evidence="1">
    <location>
        <begin position="598"/>
        <end position="607"/>
    </location>
</feature>
<evidence type="ECO:0000256" key="1">
    <source>
        <dbReference type="SAM" id="MobiDB-lite"/>
    </source>
</evidence>
<feature type="compositionally biased region" description="Polar residues" evidence="1">
    <location>
        <begin position="1036"/>
        <end position="1047"/>
    </location>
</feature>
<name>A0A4S9CSQ3_AURPU</name>
<feature type="compositionally biased region" description="Polar residues" evidence="1">
    <location>
        <begin position="505"/>
        <end position="516"/>
    </location>
</feature>
<feature type="compositionally biased region" description="Low complexity" evidence="1">
    <location>
        <begin position="1190"/>
        <end position="1202"/>
    </location>
</feature>
<dbReference type="EMBL" id="QZAS01000017">
    <property type="protein sequence ID" value="THX10425.1"/>
    <property type="molecule type" value="Genomic_DNA"/>
</dbReference>
<dbReference type="AlphaFoldDB" id="A0A4S9CSQ3"/>
<feature type="compositionally biased region" description="Polar residues" evidence="1">
    <location>
        <begin position="264"/>
        <end position="275"/>
    </location>
</feature>
<feature type="compositionally biased region" description="Polar residues" evidence="1">
    <location>
        <begin position="481"/>
        <end position="493"/>
    </location>
</feature>
<feature type="region of interest" description="Disordered" evidence="1">
    <location>
        <begin position="573"/>
        <end position="635"/>
    </location>
</feature>
<feature type="compositionally biased region" description="Low complexity" evidence="1">
    <location>
        <begin position="276"/>
        <end position="287"/>
    </location>
</feature>
<feature type="region of interest" description="Disordered" evidence="1">
    <location>
        <begin position="890"/>
        <end position="1060"/>
    </location>
</feature>
<proteinExistence type="predicted"/>
<accession>A0A4S9CSQ3</accession>
<feature type="region of interest" description="Disordered" evidence="1">
    <location>
        <begin position="327"/>
        <end position="362"/>
    </location>
</feature>
<feature type="compositionally biased region" description="Polar residues" evidence="1">
    <location>
        <begin position="1016"/>
        <end position="1028"/>
    </location>
</feature>
<organism evidence="2">
    <name type="scientific">Aureobasidium pullulans</name>
    <name type="common">Black yeast</name>
    <name type="synonym">Pullularia pullulans</name>
    <dbReference type="NCBI Taxonomy" id="5580"/>
    <lineage>
        <taxon>Eukaryota</taxon>
        <taxon>Fungi</taxon>
        <taxon>Dikarya</taxon>
        <taxon>Ascomycota</taxon>
        <taxon>Pezizomycotina</taxon>
        <taxon>Dothideomycetes</taxon>
        <taxon>Dothideomycetidae</taxon>
        <taxon>Dothideales</taxon>
        <taxon>Saccotheciaceae</taxon>
        <taxon>Aureobasidium</taxon>
    </lineage>
</organism>
<protein>
    <submittedName>
        <fullName evidence="2">Uncharacterized protein</fullName>
    </submittedName>
</protein>
<feature type="region of interest" description="Disordered" evidence="1">
    <location>
        <begin position="1129"/>
        <end position="1210"/>
    </location>
</feature>
<feature type="region of interest" description="Disordered" evidence="1">
    <location>
        <begin position="222"/>
        <end position="312"/>
    </location>
</feature>
<reference evidence="2" key="1">
    <citation type="submission" date="2018-10" db="EMBL/GenBank/DDBJ databases">
        <title>Fifty Aureobasidium pullulans genomes reveal a recombining polyextremotolerant generalist.</title>
        <authorList>
            <person name="Gostincar C."/>
            <person name="Turk M."/>
            <person name="Zajc J."/>
            <person name="Gunde-Cimerman N."/>
        </authorList>
    </citation>
    <scope>NUCLEOTIDE SEQUENCE [LARGE SCALE GENOMIC DNA]</scope>
    <source>
        <strain evidence="2">EXF-10085</strain>
    </source>
</reference>
<feature type="compositionally biased region" description="Polar residues" evidence="1">
    <location>
        <begin position="981"/>
        <end position="1001"/>
    </location>
</feature>
<feature type="region of interest" description="Disordered" evidence="1">
    <location>
        <begin position="132"/>
        <end position="156"/>
    </location>
</feature>
<feature type="compositionally biased region" description="Polar residues" evidence="1">
    <location>
        <begin position="772"/>
        <end position="783"/>
    </location>
</feature>
<comment type="caution">
    <text evidence="2">The sequence shown here is derived from an EMBL/GenBank/DDBJ whole genome shotgun (WGS) entry which is preliminary data.</text>
</comment>
<gene>
    <name evidence="2" type="ORF">D6D13_05472</name>
</gene>
<feature type="compositionally biased region" description="Pro residues" evidence="1">
    <location>
        <begin position="910"/>
        <end position="919"/>
    </location>
</feature>
<feature type="region of interest" description="Disordered" evidence="1">
    <location>
        <begin position="757"/>
        <end position="806"/>
    </location>
</feature>